<dbReference type="NCBIfam" id="NF011440">
    <property type="entry name" value="PRK14869.1-2"/>
    <property type="match status" value="1"/>
</dbReference>
<dbReference type="NCBIfam" id="NF011443">
    <property type="entry name" value="PRK14869.1-5"/>
    <property type="match status" value="1"/>
</dbReference>
<dbReference type="InterPro" id="IPR038222">
    <property type="entry name" value="DHHA2_dom_sf"/>
</dbReference>
<evidence type="ECO:0000256" key="3">
    <source>
        <dbReference type="ARBA" id="ARBA00022723"/>
    </source>
</evidence>
<dbReference type="InterPro" id="IPR046342">
    <property type="entry name" value="CBS_dom_sf"/>
</dbReference>
<dbReference type="PANTHER" id="PTHR12112:SF22">
    <property type="entry name" value="MANGANESE-DEPENDENT INORGANIC PYROPHOSPHATASE-RELATED"/>
    <property type="match status" value="1"/>
</dbReference>
<evidence type="ECO:0000256" key="1">
    <source>
        <dbReference type="ARBA" id="ARBA00001936"/>
    </source>
</evidence>
<comment type="caution">
    <text evidence="10">The sequence shown here is derived from an EMBL/GenBank/DDBJ whole genome shotgun (WGS) entry which is preliminary data.</text>
</comment>
<dbReference type="GO" id="GO:0046872">
    <property type="term" value="F:metal ion binding"/>
    <property type="evidence" value="ECO:0007669"/>
    <property type="project" value="UniProtKB-KW"/>
</dbReference>
<evidence type="ECO:0000256" key="2">
    <source>
        <dbReference type="ARBA" id="ARBA00012146"/>
    </source>
</evidence>
<dbReference type="SUPFAM" id="SSF75138">
    <property type="entry name" value="HprK N-terminal domain-like"/>
    <property type="match status" value="1"/>
</dbReference>
<evidence type="ECO:0000256" key="6">
    <source>
        <dbReference type="ARBA" id="ARBA00032535"/>
    </source>
</evidence>
<dbReference type="Gene3D" id="3.10.310.20">
    <property type="entry name" value="DHHA2 domain"/>
    <property type="match status" value="1"/>
</dbReference>
<evidence type="ECO:0000256" key="7">
    <source>
        <dbReference type="ARBA" id="ARBA00047820"/>
    </source>
</evidence>
<gene>
    <name evidence="10" type="ORF">AN619_15730</name>
</gene>
<keyword evidence="4 10" id="KW-0378">Hydrolase</keyword>
<evidence type="ECO:0000259" key="9">
    <source>
        <dbReference type="PROSITE" id="PS51371"/>
    </source>
</evidence>
<dbReference type="CDD" id="cd04597">
    <property type="entry name" value="CBS_pair_inorgPPase"/>
    <property type="match status" value="1"/>
</dbReference>
<dbReference type="NCBIfam" id="NF011442">
    <property type="entry name" value="PRK14869.1-4"/>
    <property type="match status" value="1"/>
</dbReference>
<dbReference type="InterPro" id="IPR004097">
    <property type="entry name" value="DHHA2"/>
</dbReference>
<name>A0A140L4V2_9FIRM</name>
<reference evidence="10 11" key="1">
    <citation type="submission" date="2015-12" db="EMBL/GenBank/DDBJ databases">
        <title>Draft genome sequence of the thermoanaerobe Thermotalea metallivorans, an isolate from the runoff channel of the Great Artesian Basin, Australia.</title>
        <authorList>
            <person name="Patel B.K."/>
        </authorList>
    </citation>
    <scope>NUCLEOTIDE SEQUENCE [LARGE SCALE GENOMIC DNA]</scope>
    <source>
        <strain evidence="10 11">B2-1</strain>
    </source>
</reference>
<keyword evidence="3" id="KW-0479">Metal-binding</keyword>
<dbReference type="InterPro" id="IPR028979">
    <property type="entry name" value="Ser_kin/Pase_Hpr-like_N_sf"/>
</dbReference>
<evidence type="ECO:0000313" key="11">
    <source>
        <dbReference type="Proteomes" id="UP000070456"/>
    </source>
</evidence>
<dbReference type="PATRIC" id="fig|520762.4.peg.1744"/>
<dbReference type="SMART" id="SM00116">
    <property type="entry name" value="CBS"/>
    <property type="match status" value="2"/>
</dbReference>
<evidence type="ECO:0000256" key="4">
    <source>
        <dbReference type="ARBA" id="ARBA00022801"/>
    </source>
</evidence>
<keyword evidence="5" id="KW-0464">Manganese</keyword>
<feature type="domain" description="CBS" evidence="9">
    <location>
        <begin position="243"/>
        <end position="301"/>
    </location>
</feature>
<dbReference type="Proteomes" id="UP000070456">
    <property type="component" value="Unassembled WGS sequence"/>
</dbReference>
<dbReference type="PANTHER" id="PTHR12112">
    <property type="entry name" value="BNIP - RELATED"/>
    <property type="match status" value="1"/>
</dbReference>
<dbReference type="GO" id="GO:0004427">
    <property type="term" value="F:inorganic diphosphate phosphatase activity"/>
    <property type="evidence" value="ECO:0007669"/>
    <property type="project" value="UniProtKB-EC"/>
</dbReference>
<dbReference type="OrthoDB" id="9766150at2"/>
<dbReference type="SUPFAM" id="SSF64182">
    <property type="entry name" value="DHH phosphoesterases"/>
    <property type="match status" value="1"/>
</dbReference>
<proteinExistence type="predicted"/>
<keyword evidence="8" id="KW-0129">CBS domain</keyword>
<dbReference type="RefSeq" id="WP_068556174.1">
    <property type="nucleotide sequence ID" value="NZ_LOEE01000032.1"/>
</dbReference>
<evidence type="ECO:0000256" key="8">
    <source>
        <dbReference type="PROSITE-ProRule" id="PRU00703"/>
    </source>
</evidence>
<dbReference type="SMART" id="SM01131">
    <property type="entry name" value="DHHA2"/>
    <property type="match status" value="1"/>
</dbReference>
<dbReference type="PROSITE" id="PS51371">
    <property type="entry name" value="CBS"/>
    <property type="match status" value="2"/>
</dbReference>
<dbReference type="GO" id="GO:0005737">
    <property type="term" value="C:cytoplasm"/>
    <property type="evidence" value="ECO:0007669"/>
    <property type="project" value="InterPro"/>
</dbReference>
<sequence length="537" mass="61154">MSILIFGHKNPDTDSVASAIAFSYLKNQLGYDTIPCILGNLNKESKFVLGYFGVQLPSLIKNVKIQLKDLNYDKVEGISPKASILHAYRQMEEKNLKTLPIVDEEERLAGIVTMKDIAMGLIQGDFYHLDTSMENIVRDLKGKILVDGYQEIRGRIKVMAFYYESIRGTLSKDDIIIVGDRYMIIEEAIEAGVKLIIVTGDKELPARYLHMARAKNVNMIAVPTDTFTTSKLINQCNFISSIMKTQGIVQFHEEEYLEEVKDEMIHTTFRNFPVVDHGQRFLGFIGRRHIINPRKKQVILVDHNEYAQSAEGLGEAEILEIVDHHKIGDISTAMPISFRNMPVGSTCTIIYHLFQEARVEIPYEMAGLLISGIISDTLLLKSPTATPWDKRALEGLNQTLQLDLEVFSMEMFKAGTSLEGYSIEEVFYKDFKEFQLEGVKVGIGQVFTLDIEDVFHRRDQFIDFIQRVHQHNNYYLTLLMVTDILKEGSYLLYQCANLSLLAVAFDIEPQQGFFVQGIVSRKKQILPKLAEALRMLK</sequence>
<keyword evidence="11" id="KW-1185">Reference proteome</keyword>
<organism evidence="10 11">
    <name type="scientific">Thermotalea metallivorans</name>
    <dbReference type="NCBI Taxonomy" id="520762"/>
    <lineage>
        <taxon>Bacteria</taxon>
        <taxon>Bacillati</taxon>
        <taxon>Bacillota</taxon>
        <taxon>Clostridia</taxon>
        <taxon>Peptostreptococcales</taxon>
        <taxon>Thermotaleaceae</taxon>
        <taxon>Thermotalea</taxon>
    </lineage>
</organism>
<dbReference type="Pfam" id="PF02833">
    <property type="entry name" value="DHHA2"/>
    <property type="match status" value="1"/>
</dbReference>
<evidence type="ECO:0000256" key="5">
    <source>
        <dbReference type="ARBA" id="ARBA00023211"/>
    </source>
</evidence>
<dbReference type="InterPro" id="IPR001667">
    <property type="entry name" value="DDH_dom"/>
</dbReference>
<protein>
    <recommendedName>
        <fullName evidence="2">inorganic diphosphatase</fullName>
        <ecNumber evidence="2">3.6.1.1</ecNumber>
    </recommendedName>
    <alternativeName>
        <fullName evidence="6">Pyrophosphate phospho-hydrolase</fullName>
    </alternativeName>
</protein>
<dbReference type="InterPro" id="IPR010766">
    <property type="entry name" value="DRTGG"/>
</dbReference>
<dbReference type="STRING" id="520762.AN619_15730"/>
<dbReference type="Pfam" id="PF07085">
    <property type="entry name" value="DRTGG"/>
    <property type="match status" value="1"/>
</dbReference>
<dbReference type="Gene3D" id="3.10.580.10">
    <property type="entry name" value="CBS-domain"/>
    <property type="match status" value="1"/>
</dbReference>
<dbReference type="Pfam" id="PF01368">
    <property type="entry name" value="DHH"/>
    <property type="match status" value="1"/>
</dbReference>
<dbReference type="Pfam" id="PF00571">
    <property type="entry name" value="CBS"/>
    <property type="match status" value="2"/>
</dbReference>
<feature type="domain" description="CBS" evidence="9">
    <location>
        <begin position="70"/>
        <end position="131"/>
    </location>
</feature>
<dbReference type="AlphaFoldDB" id="A0A140L4V2"/>
<dbReference type="Gene3D" id="3.40.1390.20">
    <property type="entry name" value="HprK N-terminal domain-like"/>
    <property type="match status" value="1"/>
</dbReference>
<dbReference type="EMBL" id="LOEE01000032">
    <property type="protein sequence ID" value="KXG75577.1"/>
    <property type="molecule type" value="Genomic_DNA"/>
</dbReference>
<comment type="catalytic activity">
    <reaction evidence="7">
        <text>diphosphate + H2O = 2 phosphate + H(+)</text>
        <dbReference type="Rhea" id="RHEA:24576"/>
        <dbReference type="ChEBI" id="CHEBI:15377"/>
        <dbReference type="ChEBI" id="CHEBI:15378"/>
        <dbReference type="ChEBI" id="CHEBI:33019"/>
        <dbReference type="ChEBI" id="CHEBI:43474"/>
        <dbReference type="EC" id="3.6.1.1"/>
    </reaction>
</comment>
<dbReference type="EC" id="3.6.1.1" evidence="2"/>
<dbReference type="InterPro" id="IPR038763">
    <property type="entry name" value="DHH_sf"/>
</dbReference>
<evidence type="ECO:0000313" key="10">
    <source>
        <dbReference type="EMBL" id="KXG75577.1"/>
    </source>
</evidence>
<dbReference type="InterPro" id="IPR000644">
    <property type="entry name" value="CBS_dom"/>
</dbReference>
<comment type="cofactor">
    <cofactor evidence="1">
        <name>Mn(2+)</name>
        <dbReference type="ChEBI" id="CHEBI:29035"/>
    </cofactor>
</comment>
<dbReference type="SUPFAM" id="SSF54631">
    <property type="entry name" value="CBS-domain pair"/>
    <property type="match status" value="1"/>
</dbReference>
<accession>A0A140L4V2</accession>